<comment type="subcellular location">
    <subcellularLocation>
        <location evidence="1">Membrane</location>
        <topology evidence="1">Multi-pass membrane protein</topology>
    </subcellularLocation>
</comment>
<feature type="transmembrane region" description="Helical" evidence="7">
    <location>
        <begin position="71"/>
        <end position="91"/>
    </location>
</feature>
<feature type="domain" description="Palmitoyltransferase DHHC" evidence="9">
    <location>
        <begin position="123"/>
        <end position="259"/>
    </location>
</feature>
<dbReference type="GeneID" id="107267946"/>
<keyword evidence="4 7" id="KW-1133">Transmembrane helix</keyword>
<comment type="domain">
    <text evidence="7">The DHHC domain is required for palmitoyltransferase activity.</text>
</comment>
<feature type="compositionally biased region" description="Basic and acidic residues" evidence="8">
    <location>
        <begin position="463"/>
        <end position="472"/>
    </location>
</feature>
<feature type="transmembrane region" description="Helical" evidence="7">
    <location>
        <begin position="41"/>
        <end position="59"/>
    </location>
</feature>
<evidence type="ECO:0000256" key="2">
    <source>
        <dbReference type="ARBA" id="ARBA00022679"/>
    </source>
</evidence>
<feature type="compositionally biased region" description="Basic and acidic residues" evidence="8">
    <location>
        <begin position="399"/>
        <end position="412"/>
    </location>
</feature>
<evidence type="ECO:0000256" key="3">
    <source>
        <dbReference type="ARBA" id="ARBA00022692"/>
    </source>
</evidence>
<protein>
    <recommendedName>
        <fullName evidence="7">Palmitoyltransferase</fullName>
        <ecNumber evidence="7">2.3.1.225</ecNumber>
    </recommendedName>
</protein>
<dbReference type="InterPro" id="IPR001594">
    <property type="entry name" value="Palmitoyltrfase_DHHC"/>
</dbReference>
<comment type="catalytic activity">
    <reaction evidence="7">
        <text>L-cysteinyl-[protein] + hexadecanoyl-CoA = S-hexadecanoyl-L-cysteinyl-[protein] + CoA</text>
        <dbReference type="Rhea" id="RHEA:36683"/>
        <dbReference type="Rhea" id="RHEA-COMP:10131"/>
        <dbReference type="Rhea" id="RHEA-COMP:11032"/>
        <dbReference type="ChEBI" id="CHEBI:29950"/>
        <dbReference type="ChEBI" id="CHEBI:57287"/>
        <dbReference type="ChEBI" id="CHEBI:57379"/>
        <dbReference type="ChEBI" id="CHEBI:74151"/>
        <dbReference type="EC" id="2.3.1.225"/>
    </reaction>
</comment>
<keyword evidence="3 7" id="KW-0812">Transmembrane</keyword>
<evidence type="ECO:0000313" key="10">
    <source>
        <dbReference type="Proteomes" id="UP000694920"/>
    </source>
</evidence>
<keyword evidence="5 7" id="KW-0472">Membrane</keyword>
<keyword evidence="6 7" id="KW-0012">Acyltransferase</keyword>
<dbReference type="EC" id="2.3.1.225" evidence="7"/>
<dbReference type="PANTHER" id="PTHR22883">
    <property type="entry name" value="ZINC FINGER DHHC DOMAIN CONTAINING PROTEIN"/>
    <property type="match status" value="1"/>
</dbReference>
<dbReference type="KEGG" id="ccin:107267946"/>
<accession>A0AAJ7BX12</accession>
<evidence type="ECO:0000256" key="5">
    <source>
        <dbReference type="ARBA" id="ARBA00023136"/>
    </source>
</evidence>
<gene>
    <name evidence="11" type="primary">LOC107267946</name>
</gene>
<evidence type="ECO:0000256" key="1">
    <source>
        <dbReference type="ARBA" id="ARBA00004141"/>
    </source>
</evidence>
<dbReference type="GO" id="GO:0016020">
    <property type="term" value="C:membrane"/>
    <property type="evidence" value="ECO:0007669"/>
    <property type="project" value="UniProtKB-SubCell"/>
</dbReference>
<feature type="transmembrane region" description="Helical" evidence="7">
    <location>
        <begin position="165"/>
        <end position="196"/>
    </location>
</feature>
<dbReference type="PANTHER" id="PTHR22883:SF203">
    <property type="entry name" value="PALMITOYLTRANSFERASE"/>
    <property type="match status" value="1"/>
</dbReference>
<dbReference type="GO" id="GO:0006612">
    <property type="term" value="P:protein targeting to membrane"/>
    <property type="evidence" value="ECO:0007669"/>
    <property type="project" value="TreeGrafter"/>
</dbReference>
<feature type="region of interest" description="Disordered" evidence="8">
    <location>
        <begin position="391"/>
        <end position="502"/>
    </location>
</feature>
<evidence type="ECO:0000259" key="9">
    <source>
        <dbReference type="Pfam" id="PF01529"/>
    </source>
</evidence>
<proteinExistence type="inferred from homology"/>
<dbReference type="GO" id="GO:0005783">
    <property type="term" value="C:endoplasmic reticulum"/>
    <property type="evidence" value="ECO:0007669"/>
    <property type="project" value="TreeGrafter"/>
</dbReference>
<reference evidence="11" key="1">
    <citation type="submission" date="2025-08" db="UniProtKB">
        <authorList>
            <consortium name="RefSeq"/>
        </authorList>
    </citation>
    <scope>IDENTIFICATION</scope>
</reference>
<sequence>MRNTPVRFSRCCSLQDAFAPPEQRRFRRVHGLQLPLHPQQVFGWLVLAGVAAGTFLVILPRLPFPLRTHLLPVIIVALVLHVITHLFALLLDPADPRVRARPRAQVVPEFDRTKHLHVIENGRCHLCNITATEKRTKHCSVCNKCVTKFDHHCKWLNNCIGGRNYLAFIGCLVSAIIASFIVLCISLAELVIHVSYKELYNITMDNVTLPVPPAGPGSLVVISVVGILSAIAAVLLIHLCFFHGYIACLGLTTYEYVRSKSERNAVNALNANTASSTPITCSSFCKDNTDLPVQYHFCKSAPERCPETETRNIYVCSTHQSSTDSNDTIKERRNFHLYFSYESRASETSIELSSRTSILEEPVRSPQPRIEFKPSTPSPVSCCFSIISGSSNSTNTGDRQSRKRLDENDRVKTKSSRCNAMRRIRTFLRMKLRKNARHRSSLNSDPGRNTRKNRVNPLSSPSEDPKEKEDPVRCISMTPSPTREESLVQTRPPVKLPPLTLPTRHRKHVGTASAMSLTIPLAGTKRGQPLRVRRGSFHKRPRFKIGAHITQSAQLSPIPESELSKPASPRSPPQINNHFTFPPCITESTDNARSQSAGTAVT</sequence>
<feature type="compositionally biased region" description="Basic residues" evidence="8">
    <location>
        <begin position="420"/>
        <end position="440"/>
    </location>
</feature>
<dbReference type="GO" id="GO:0019706">
    <property type="term" value="F:protein-cysteine S-palmitoyltransferase activity"/>
    <property type="evidence" value="ECO:0007669"/>
    <property type="project" value="UniProtKB-EC"/>
</dbReference>
<dbReference type="InterPro" id="IPR039859">
    <property type="entry name" value="PFA4/ZDH16/20/ERF2-like"/>
</dbReference>
<keyword evidence="10" id="KW-1185">Reference proteome</keyword>
<dbReference type="PROSITE" id="PS50216">
    <property type="entry name" value="DHHC"/>
    <property type="match status" value="1"/>
</dbReference>
<dbReference type="AlphaFoldDB" id="A0AAJ7BX12"/>
<keyword evidence="2 7" id="KW-0808">Transferase</keyword>
<evidence type="ECO:0000256" key="8">
    <source>
        <dbReference type="SAM" id="MobiDB-lite"/>
    </source>
</evidence>
<feature type="transmembrane region" description="Helical" evidence="7">
    <location>
        <begin position="216"/>
        <end position="241"/>
    </location>
</feature>
<evidence type="ECO:0000313" key="11">
    <source>
        <dbReference type="RefSeq" id="XP_015595658.1"/>
    </source>
</evidence>
<organism evidence="10 11">
    <name type="scientific">Cephus cinctus</name>
    <name type="common">Wheat stem sawfly</name>
    <dbReference type="NCBI Taxonomy" id="211228"/>
    <lineage>
        <taxon>Eukaryota</taxon>
        <taxon>Metazoa</taxon>
        <taxon>Ecdysozoa</taxon>
        <taxon>Arthropoda</taxon>
        <taxon>Hexapoda</taxon>
        <taxon>Insecta</taxon>
        <taxon>Pterygota</taxon>
        <taxon>Neoptera</taxon>
        <taxon>Endopterygota</taxon>
        <taxon>Hymenoptera</taxon>
        <taxon>Cephoidea</taxon>
        <taxon>Cephidae</taxon>
        <taxon>Cephus</taxon>
    </lineage>
</organism>
<evidence type="ECO:0000256" key="7">
    <source>
        <dbReference type="RuleBase" id="RU079119"/>
    </source>
</evidence>
<evidence type="ECO:0000256" key="4">
    <source>
        <dbReference type="ARBA" id="ARBA00022989"/>
    </source>
</evidence>
<feature type="compositionally biased region" description="Polar residues" evidence="8">
    <location>
        <begin position="586"/>
        <end position="602"/>
    </location>
</feature>
<comment type="similarity">
    <text evidence="7">Belongs to the DHHC palmitoyltransferase family.</text>
</comment>
<dbReference type="RefSeq" id="XP_015595658.1">
    <property type="nucleotide sequence ID" value="XM_015740172.2"/>
</dbReference>
<name>A0AAJ7BX12_CEPCN</name>
<evidence type="ECO:0000256" key="6">
    <source>
        <dbReference type="ARBA" id="ARBA00023315"/>
    </source>
</evidence>
<dbReference type="GO" id="GO:0005794">
    <property type="term" value="C:Golgi apparatus"/>
    <property type="evidence" value="ECO:0007669"/>
    <property type="project" value="TreeGrafter"/>
</dbReference>
<dbReference type="Proteomes" id="UP000694920">
    <property type="component" value="Unplaced"/>
</dbReference>
<feature type="region of interest" description="Disordered" evidence="8">
    <location>
        <begin position="550"/>
        <end position="602"/>
    </location>
</feature>
<dbReference type="Pfam" id="PF01529">
    <property type="entry name" value="DHHC"/>
    <property type="match status" value="1"/>
</dbReference>